<dbReference type="PANTHER" id="PTHR34773">
    <property type="entry name" value="FLAGELLAR SECRETION CHAPERONE FLIS"/>
    <property type="match status" value="1"/>
</dbReference>
<dbReference type="NCBIfam" id="TIGR00208">
    <property type="entry name" value="fliS"/>
    <property type="match status" value="1"/>
</dbReference>
<evidence type="ECO:0000313" key="8">
    <source>
        <dbReference type="Proteomes" id="UP000034189"/>
    </source>
</evidence>
<comment type="similarity">
    <text evidence="2 6">Belongs to the FliS family.</text>
</comment>
<dbReference type="Proteomes" id="UP000034189">
    <property type="component" value="Chromosome"/>
</dbReference>
<keyword evidence="7" id="KW-0966">Cell projection</keyword>
<dbReference type="GO" id="GO:0005829">
    <property type="term" value="C:cytosol"/>
    <property type="evidence" value="ECO:0007669"/>
    <property type="project" value="UniProtKB-SubCell"/>
</dbReference>
<keyword evidence="5" id="KW-0143">Chaperone</keyword>
<evidence type="ECO:0000256" key="5">
    <source>
        <dbReference type="ARBA" id="ARBA00023186"/>
    </source>
</evidence>
<evidence type="ECO:0000256" key="6">
    <source>
        <dbReference type="PIRNR" id="PIRNR039090"/>
    </source>
</evidence>
<dbReference type="HOGENOM" id="CLU_080373_1_2_9"/>
<gene>
    <name evidence="7" type="ORF">VK70_20210</name>
</gene>
<dbReference type="PATRIC" id="fig|1333534.5.peg.4433"/>
<dbReference type="SUPFAM" id="SSF101116">
    <property type="entry name" value="Flagellar export chaperone FliS"/>
    <property type="match status" value="1"/>
</dbReference>
<evidence type="ECO:0000256" key="1">
    <source>
        <dbReference type="ARBA" id="ARBA00004514"/>
    </source>
</evidence>
<comment type="subcellular location">
    <subcellularLocation>
        <location evidence="1 6">Cytoplasm</location>
        <location evidence="1 6">Cytosol</location>
    </subcellularLocation>
</comment>
<dbReference type="PIRSF" id="PIRSF039090">
    <property type="entry name" value="Flis"/>
    <property type="match status" value="1"/>
</dbReference>
<dbReference type="OrthoDB" id="1524959at2"/>
<name>A0A0F7FDI0_PAEDU</name>
<evidence type="ECO:0000256" key="4">
    <source>
        <dbReference type="ARBA" id="ARBA00022795"/>
    </source>
</evidence>
<dbReference type="Gene3D" id="1.20.120.340">
    <property type="entry name" value="Flagellar protein FliS"/>
    <property type="match status" value="1"/>
</dbReference>
<proteinExistence type="inferred from homology"/>
<dbReference type="GO" id="GO:0071973">
    <property type="term" value="P:bacterial-type flagellum-dependent cell motility"/>
    <property type="evidence" value="ECO:0007669"/>
    <property type="project" value="TreeGrafter"/>
</dbReference>
<protein>
    <recommendedName>
        <fullName evidence="6">Flagellar secretion chaperone FliS</fullName>
    </recommendedName>
</protein>
<dbReference type="InterPro" id="IPR003713">
    <property type="entry name" value="FliS"/>
</dbReference>
<evidence type="ECO:0000313" key="7">
    <source>
        <dbReference type="EMBL" id="AKG36565.1"/>
    </source>
</evidence>
<organism evidence="7 8">
    <name type="scientific">Paenibacillus durus ATCC 35681</name>
    <dbReference type="NCBI Taxonomy" id="1333534"/>
    <lineage>
        <taxon>Bacteria</taxon>
        <taxon>Bacillati</taxon>
        <taxon>Bacillota</taxon>
        <taxon>Bacilli</taxon>
        <taxon>Bacillales</taxon>
        <taxon>Paenibacillaceae</taxon>
        <taxon>Paenibacillus</taxon>
    </lineage>
</organism>
<reference evidence="7 8" key="1">
    <citation type="submission" date="2015-03" db="EMBL/GenBank/DDBJ databases">
        <authorList>
            <person name="Abdul Halim M."/>
        </authorList>
    </citation>
    <scope>NUCLEOTIDE SEQUENCE [LARGE SCALE GENOMIC DNA]</scope>
    <source>
        <strain evidence="7 8">ATCC 35681</strain>
    </source>
</reference>
<sequence>MRLVASPNLAGYQAYQQNKYQTASPHRLTLMLYNGAIQFAGKAKQAIDERNISEANKYIQKTQDIVYELMSALNQKEGGEIARNLKNLYFYMIDRLIEANIKKNTASIDEVVAILQELKSAWEEIGKGGTLGS</sequence>
<keyword evidence="7" id="KW-0969">Cilium</keyword>
<evidence type="ECO:0000256" key="3">
    <source>
        <dbReference type="ARBA" id="ARBA00022490"/>
    </source>
</evidence>
<dbReference type="InterPro" id="IPR036584">
    <property type="entry name" value="FliS_sf"/>
</dbReference>
<dbReference type="PANTHER" id="PTHR34773:SF1">
    <property type="entry name" value="FLAGELLAR SECRETION CHAPERONE FLIS"/>
    <property type="match status" value="1"/>
</dbReference>
<keyword evidence="4 6" id="KW-1005">Bacterial flagellum biogenesis</keyword>
<dbReference type="EMBL" id="CP011114">
    <property type="protein sequence ID" value="AKG36565.1"/>
    <property type="molecule type" value="Genomic_DNA"/>
</dbReference>
<keyword evidence="7" id="KW-0282">Flagellum</keyword>
<keyword evidence="3 6" id="KW-0963">Cytoplasm</keyword>
<dbReference type="AlphaFoldDB" id="A0A0F7FDI0"/>
<dbReference type="GO" id="GO:0044780">
    <property type="term" value="P:bacterial-type flagellum assembly"/>
    <property type="evidence" value="ECO:0007669"/>
    <property type="project" value="InterPro"/>
</dbReference>
<reference evidence="7 8" key="2">
    <citation type="journal article" date="2016" name="Genome Announc.">
        <title>Genome Sequence of a Gram-Positive Diazotroph, Paenibacillus durus Type Strain ATCC 35681.</title>
        <authorList>
            <person name="Halim M.A."/>
            <person name="Rahman A.Y."/>
            <person name="Sim K.S."/>
            <person name="Yam H.C."/>
            <person name="Rahim A.A."/>
            <person name="Ghazali A.H."/>
            <person name="Najimudin N."/>
        </authorList>
    </citation>
    <scope>NUCLEOTIDE SEQUENCE [LARGE SCALE GENOMIC DNA]</scope>
    <source>
        <strain evidence="7 8">ATCC 35681</strain>
    </source>
</reference>
<accession>A0A0F7FDI0</accession>
<dbReference type="Pfam" id="PF02561">
    <property type="entry name" value="FliS"/>
    <property type="match status" value="1"/>
</dbReference>
<evidence type="ECO:0000256" key="2">
    <source>
        <dbReference type="ARBA" id="ARBA00008787"/>
    </source>
</evidence>
<dbReference type="CDD" id="cd16098">
    <property type="entry name" value="FliS"/>
    <property type="match status" value="1"/>
</dbReference>